<dbReference type="GO" id="GO:0020037">
    <property type="term" value="F:heme binding"/>
    <property type="evidence" value="ECO:0007669"/>
    <property type="project" value="InterPro"/>
</dbReference>
<comment type="similarity">
    <text evidence="9">Belongs to the ChdC family. Type 2 subfamily.</text>
</comment>
<comment type="pathway">
    <text evidence="9">Porphyrin-containing compound metabolism; protoheme biosynthesis.</text>
</comment>
<dbReference type="Gene3D" id="3.30.70.1030">
    <property type="entry name" value="Apc35880, domain 1"/>
    <property type="match status" value="2"/>
</dbReference>
<dbReference type="EMBL" id="JABEND010000007">
    <property type="protein sequence ID" value="NNG36532.1"/>
    <property type="molecule type" value="Genomic_DNA"/>
</dbReference>
<evidence type="ECO:0000256" key="1">
    <source>
        <dbReference type="ARBA" id="ARBA00014413"/>
    </source>
</evidence>
<sequence>MSSAHDKPATSPAAPAGAAEPGSTAAAEQAPAAPTTEPSAPTAERKRPSAREVNDQIRYTLFSVYRRTGEPGANPDDSAAELTDLLAELAQRDVQVRGLYDVSGMRADADVMVWWHGPTAESLQEATRALRRTAVGRGLEPTWSAMGLHRPAEFNKGHIPAFLAGAPAKNWATVYPFVRSYEWYLLPDDERRGMLVEHGMMGREYNQVLSNTVAAFALGDYEWLLALEADELHDTVDLMRHLRSSQARLHVREEIPFFSGRRMSPTELVQALA</sequence>
<dbReference type="Proteomes" id="UP000562984">
    <property type="component" value="Unassembled WGS sequence"/>
</dbReference>
<organism evidence="11 12">
    <name type="scientific">Nakamurella aerolata</name>
    <dbReference type="NCBI Taxonomy" id="1656892"/>
    <lineage>
        <taxon>Bacteria</taxon>
        <taxon>Bacillati</taxon>
        <taxon>Actinomycetota</taxon>
        <taxon>Actinomycetes</taxon>
        <taxon>Nakamurellales</taxon>
        <taxon>Nakamurellaceae</taxon>
        <taxon>Nakamurella</taxon>
    </lineage>
</organism>
<dbReference type="RefSeq" id="WP_171200231.1">
    <property type="nucleotide sequence ID" value="NZ_JABEND010000007.1"/>
</dbReference>
<evidence type="ECO:0000313" key="11">
    <source>
        <dbReference type="EMBL" id="NNG36532.1"/>
    </source>
</evidence>
<dbReference type="InterPro" id="IPR011008">
    <property type="entry name" value="Dimeric_a/b-barrel"/>
</dbReference>
<dbReference type="GO" id="GO:0016634">
    <property type="term" value="F:oxidoreductase activity, acting on the CH-CH group of donors, oxygen as acceptor"/>
    <property type="evidence" value="ECO:0007669"/>
    <property type="project" value="UniProtKB-UniRule"/>
</dbReference>
<dbReference type="SUPFAM" id="SSF54909">
    <property type="entry name" value="Dimeric alpha+beta barrel"/>
    <property type="match status" value="1"/>
</dbReference>
<dbReference type="GO" id="GO:0046872">
    <property type="term" value="F:metal ion binding"/>
    <property type="evidence" value="ECO:0007669"/>
    <property type="project" value="UniProtKB-KW"/>
</dbReference>
<dbReference type="PANTHER" id="PTHR36843">
    <property type="entry name" value="HEME-DEPENDENT PEROXIDASE YWFI-RELATED"/>
    <property type="match status" value="1"/>
</dbReference>
<dbReference type="PANTHER" id="PTHR36843:SF1">
    <property type="entry name" value="COPROHEME DECARBOXYLASE"/>
    <property type="match status" value="1"/>
</dbReference>
<evidence type="ECO:0000256" key="9">
    <source>
        <dbReference type="HAMAP-Rule" id="MF_02244"/>
    </source>
</evidence>
<protein>
    <recommendedName>
        <fullName evidence="1 9">Coproheme decarboxylase</fullName>
        <ecNumber evidence="8 9">1.3.98.5</ecNumber>
    </recommendedName>
    <alternativeName>
        <fullName evidence="5 9">Coproheme III oxidative decarboxylase</fullName>
    </alternativeName>
    <alternativeName>
        <fullName evidence="6 9">Hydrogen peroxide-dependent heme synthase</fullName>
    </alternativeName>
</protein>
<keyword evidence="3 9" id="KW-0479">Metal-binding</keyword>
<keyword evidence="12" id="KW-1185">Reference proteome</keyword>
<feature type="active site" evidence="9">
    <location>
        <position position="175"/>
    </location>
</feature>
<feature type="compositionally biased region" description="Basic and acidic residues" evidence="10">
    <location>
        <begin position="43"/>
        <end position="53"/>
    </location>
</feature>
<comment type="catalytic activity">
    <reaction evidence="9">
        <text>harderoheme III + H2O2 + H(+) = heme b + CO2 + 2 H2O</text>
        <dbReference type="Rhea" id="RHEA:57944"/>
        <dbReference type="ChEBI" id="CHEBI:15377"/>
        <dbReference type="ChEBI" id="CHEBI:15378"/>
        <dbReference type="ChEBI" id="CHEBI:16240"/>
        <dbReference type="ChEBI" id="CHEBI:16526"/>
        <dbReference type="ChEBI" id="CHEBI:60344"/>
        <dbReference type="ChEBI" id="CHEBI:142463"/>
    </reaction>
</comment>
<evidence type="ECO:0000256" key="5">
    <source>
        <dbReference type="ARBA" id="ARBA00029882"/>
    </source>
</evidence>
<feature type="compositionally biased region" description="Low complexity" evidence="10">
    <location>
        <begin position="9"/>
        <end position="42"/>
    </location>
</feature>
<dbReference type="Pfam" id="PF06778">
    <property type="entry name" value="Chlor_dismutase"/>
    <property type="match status" value="1"/>
</dbReference>
<dbReference type="AlphaFoldDB" id="A0A849AI84"/>
<evidence type="ECO:0000256" key="8">
    <source>
        <dbReference type="ARBA" id="ARBA00050019"/>
    </source>
</evidence>
<dbReference type="InterPro" id="IPR010644">
    <property type="entry name" value="ChdC/CLD"/>
</dbReference>
<accession>A0A849AI84</accession>
<dbReference type="NCBIfam" id="NF042928">
    <property type="entry name" value="HemQ_actino"/>
    <property type="match status" value="1"/>
</dbReference>
<comment type="catalytic activity">
    <reaction evidence="9">
        <text>Fe-coproporphyrin III + H2O2 + H(+) = harderoheme III + CO2 + 2 H2O</text>
        <dbReference type="Rhea" id="RHEA:57940"/>
        <dbReference type="ChEBI" id="CHEBI:15377"/>
        <dbReference type="ChEBI" id="CHEBI:15378"/>
        <dbReference type="ChEBI" id="CHEBI:16240"/>
        <dbReference type="ChEBI" id="CHEBI:16526"/>
        <dbReference type="ChEBI" id="CHEBI:68438"/>
        <dbReference type="ChEBI" id="CHEBI:142463"/>
    </reaction>
</comment>
<keyword evidence="9" id="KW-0350">Heme biosynthesis</keyword>
<evidence type="ECO:0000256" key="10">
    <source>
        <dbReference type="SAM" id="MobiDB-lite"/>
    </source>
</evidence>
<evidence type="ECO:0000256" key="2">
    <source>
        <dbReference type="ARBA" id="ARBA00022617"/>
    </source>
</evidence>
<keyword evidence="4 9" id="KW-0408">Iron</keyword>
<evidence type="ECO:0000313" key="12">
    <source>
        <dbReference type="Proteomes" id="UP000562984"/>
    </source>
</evidence>
<dbReference type="HAMAP" id="MF_02244">
    <property type="entry name" value="Coproheme_decarbox_2"/>
    <property type="match status" value="1"/>
</dbReference>
<evidence type="ECO:0000256" key="7">
    <source>
        <dbReference type="ARBA" id="ARBA00049896"/>
    </source>
</evidence>
<gene>
    <name evidence="9" type="primary">chdC</name>
    <name evidence="11" type="ORF">HKD39_12595</name>
</gene>
<comment type="cofactor">
    <cofactor evidence="9">
        <name>Fe-coproporphyrin III</name>
        <dbReference type="ChEBI" id="CHEBI:68438"/>
    </cofactor>
    <text evidence="9">Fe-coproporphyrin III acts as both substrate and redox cofactor.</text>
</comment>
<name>A0A849AI84_9ACTN</name>
<keyword evidence="9" id="KW-0560">Oxidoreductase</keyword>
<evidence type="ECO:0000256" key="3">
    <source>
        <dbReference type="ARBA" id="ARBA00022723"/>
    </source>
</evidence>
<evidence type="ECO:0000256" key="4">
    <source>
        <dbReference type="ARBA" id="ARBA00023004"/>
    </source>
</evidence>
<dbReference type="EC" id="1.3.98.5" evidence="8 9"/>
<feature type="binding site" description="axial binding residue" evidence="9">
    <location>
        <position position="198"/>
    </location>
    <ligand>
        <name>Fe-coproporphyrin III</name>
        <dbReference type="ChEBI" id="CHEBI:68438"/>
    </ligand>
    <ligandPart>
        <name>Fe</name>
        <dbReference type="ChEBI" id="CHEBI:18248"/>
    </ligandPart>
</feature>
<comment type="function">
    <text evidence="9">Involved in coproporphyrin-dependent heme b biosynthesis. Catalyzes the decarboxylation of Fe-coproporphyrin III (coproheme) to heme b (protoheme IX), the last step of the pathway. The reaction occurs in a stepwise manner with a three-propionate intermediate.</text>
</comment>
<dbReference type="GO" id="GO:0006785">
    <property type="term" value="P:heme B biosynthetic process"/>
    <property type="evidence" value="ECO:0007669"/>
    <property type="project" value="UniProtKB-UniRule"/>
</dbReference>
<comment type="caution">
    <text evidence="11">The sequence shown here is derived from an EMBL/GenBank/DDBJ whole genome shotgun (WGS) entry which is preliminary data.</text>
</comment>
<reference evidence="11 12" key="1">
    <citation type="submission" date="2020-05" db="EMBL/GenBank/DDBJ databases">
        <title>Nakamurella sp. DB0629 isolated from air conditioner.</title>
        <authorList>
            <person name="Kim D.H."/>
            <person name="Kim D.-U."/>
        </authorList>
    </citation>
    <scope>NUCLEOTIDE SEQUENCE [LARGE SCALE GENOMIC DNA]</scope>
    <source>
        <strain evidence="11 12">DB0629</strain>
    </source>
</reference>
<proteinExistence type="inferred from homology"/>
<comment type="catalytic activity">
    <reaction evidence="7">
        <text>Fe-coproporphyrin III + 2 H2O2 + 2 H(+) = heme b + 2 CO2 + 4 H2O</text>
        <dbReference type="Rhea" id="RHEA:56516"/>
        <dbReference type="ChEBI" id="CHEBI:15377"/>
        <dbReference type="ChEBI" id="CHEBI:15378"/>
        <dbReference type="ChEBI" id="CHEBI:16240"/>
        <dbReference type="ChEBI" id="CHEBI:16526"/>
        <dbReference type="ChEBI" id="CHEBI:60344"/>
        <dbReference type="ChEBI" id="CHEBI:68438"/>
        <dbReference type="EC" id="1.3.98.5"/>
    </reaction>
    <physiologicalReaction direction="left-to-right" evidence="7">
        <dbReference type="Rhea" id="RHEA:56517"/>
    </physiologicalReaction>
</comment>
<evidence type="ECO:0000256" key="6">
    <source>
        <dbReference type="ARBA" id="ARBA00030236"/>
    </source>
</evidence>
<feature type="region of interest" description="Disordered" evidence="10">
    <location>
        <begin position="1"/>
        <end position="53"/>
    </location>
</feature>
<keyword evidence="2 9" id="KW-0349">Heme</keyword>